<organism evidence="1 2">
    <name type="scientific">Dreissena polymorpha</name>
    <name type="common">Zebra mussel</name>
    <name type="synonym">Mytilus polymorpha</name>
    <dbReference type="NCBI Taxonomy" id="45954"/>
    <lineage>
        <taxon>Eukaryota</taxon>
        <taxon>Metazoa</taxon>
        <taxon>Spiralia</taxon>
        <taxon>Lophotrochozoa</taxon>
        <taxon>Mollusca</taxon>
        <taxon>Bivalvia</taxon>
        <taxon>Autobranchia</taxon>
        <taxon>Heteroconchia</taxon>
        <taxon>Euheterodonta</taxon>
        <taxon>Imparidentia</taxon>
        <taxon>Neoheterodontei</taxon>
        <taxon>Myida</taxon>
        <taxon>Dreissenoidea</taxon>
        <taxon>Dreissenidae</taxon>
        <taxon>Dreissena</taxon>
    </lineage>
</organism>
<dbReference type="AlphaFoldDB" id="A0A9D4G6M8"/>
<reference evidence="1" key="2">
    <citation type="submission" date="2020-11" db="EMBL/GenBank/DDBJ databases">
        <authorList>
            <person name="McCartney M.A."/>
            <person name="Auch B."/>
            <person name="Kono T."/>
            <person name="Mallez S."/>
            <person name="Becker A."/>
            <person name="Gohl D.M."/>
            <person name="Silverstein K.A.T."/>
            <person name="Koren S."/>
            <person name="Bechman K.B."/>
            <person name="Herman A."/>
            <person name="Abrahante J.E."/>
            <person name="Garbe J."/>
        </authorList>
    </citation>
    <scope>NUCLEOTIDE SEQUENCE</scope>
    <source>
        <strain evidence="1">Duluth1</strain>
        <tissue evidence="1">Whole animal</tissue>
    </source>
</reference>
<dbReference type="Proteomes" id="UP000828390">
    <property type="component" value="Unassembled WGS sequence"/>
</dbReference>
<dbReference type="EMBL" id="JAIWYP010000006">
    <property type="protein sequence ID" value="KAH3808472.1"/>
    <property type="molecule type" value="Genomic_DNA"/>
</dbReference>
<gene>
    <name evidence="1" type="ORF">DPMN_136828</name>
</gene>
<name>A0A9D4G6M8_DREPO</name>
<evidence type="ECO:0000313" key="1">
    <source>
        <dbReference type="EMBL" id="KAH3808472.1"/>
    </source>
</evidence>
<accession>A0A9D4G6M8</accession>
<sequence>MKLSPVNIPDSPVWYCDGGVKGCLRTLFLGSWDVSLSSDRERRSPRPSVSIVSSSHWVSSCVEGVVTGCADFCATGDTSPFAPDCLAALTFP</sequence>
<keyword evidence="2" id="KW-1185">Reference proteome</keyword>
<evidence type="ECO:0000313" key="2">
    <source>
        <dbReference type="Proteomes" id="UP000828390"/>
    </source>
</evidence>
<comment type="caution">
    <text evidence="1">The sequence shown here is derived from an EMBL/GenBank/DDBJ whole genome shotgun (WGS) entry which is preliminary data.</text>
</comment>
<reference evidence="1" key="1">
    <citation type="journal article" date="2019" name="bioRxiv">
        <title>The Genome of the Zebra Mussel, Dreissena polymorpha: A Resource for Invasive Species Research.</title>
        <authorList>
            <person name="McCartney M.A."/>
            <person name="Auch B."/>
            <person name="Kono T."/>
            <person name="Mallez S."/>
            <person name="Zhang Y."/>
            <person name="Obille A."/>
            <person name="Becker A."/>
            <person name="Abrahante J.E."/>
            <person name="Garbe J."/>
            <person name="Badalamenti J.P."/>
            <person name="Herman A."/>
            <person name="Mangelson H."/>
            <person name="Liachko I."/>
            <person name="Sullivan S."/>
            <person name="Sone E.D."/>
            <person name="Koren S."/>
            <person name="Silverstein K.A.T."/>
            <person name="Beckman K.B."/>
            <person name="Gohl D.M."/>
        </authorList>
    </citation>
    <scope>NUCLEOTIDE SEQUENCE</scope>
    <source>
        <strain evidence="1">Duluth1</strain>
        <tissue evidence="1">Whole animal</tissue>
    </source>
</reference>
<proteinExistence type="predicted"/>
<protein>
    <submittedName>
        <fullName evidence="1">Uncharacterized protein</fullName>
    </submittedName>
</protein>